<dbReference type="Pfam" id="PF25601">
    <property type="entry name" value="AAA_lid_14"/>
    <property type="match status" value="1"/>
</dbReference>
<dbReference type="Pfam" id="PF00158">
    <property type="entry name" value="Sigma54_activat"/>
    <property type="match status" value="1"/>
</dbReference>
<dbReference type="EMBL" id="CP040098">
    <property type="protein sequence ID" value="QCQ22919.1"/>
    <property type="molecule type" value="Genomic_DNA"/>
</dbReference>
<feature type="domain" description="PAS" evidence="7">
    <location>
        <begin position="94"/>
        <end position="127"/>
    </location>
</feature>
<accession>A0A4P8L4R2</accession>
<dbReference type="InterPro" id="IPR002197">
    <property type="entry name" value="HTH_Fis"/>
</dbReference>
<dbReference type="Pfam" id="PF13426">
    <property type="entry name" value="PAS_9"/>
    <property type="match status" value="1"/>
</dbReference>
<dbReference type="InterPro" id="IPR027417">
    <property type="entry name" value="P-loop_NTPase"/>
</dbReference>
<dbReference type="CDD" id="cd00009">
    <property type="entry name" value="AAA"/>
    <property type="match status" value="1"/>
</dbReference>
<dbReference type="SUPFAM" id="SSF46689">
    <property type="entry name" value="Homeodomain-like"/>
    <property type="match status" value="1"/>
</dbReference>
<sequence>MLGIPLDQREYDGSIDMLTPEVVHYGLAEQVIEARQSVLDPAYKVEPPNLTIQGGMMISGVNTEELQFADLSDYVKHTAERCFGIDLMELPLGVLLIDCEGKFRLVNHPAARILGKDPQQLVGSSIVPYLPKNHVDAVLNKGAPRYDLLLEIRTATIRVSSFPVYRHGRTAGVLEIWLETTEIMELSSKLQKAMDRINLLENILDTTFEELGVADVEGRLVYVNKKSADRIGLPREELEGKDVDSVLRGCLLNKVASTGHSEFAAVPRRGKAESIPVEVTPLYRDGSLSGAVCKSVFNDMSHAEVFLQRFPILRIKSGTKTARSAVDSSRTPFTFADIIGQSPALERVIEKARRAASSSVRVLITGESGTGKELFAHAIHTASDRSASPFVRLNCAGIPETLLESELFGYEEGAFSGARKGGKPGKFELADRGTLLLDEVGDMSIGMQSKLLRILQEGEYQRVGGVETLFADVRIIAATNRDLAQLVRKGLFREDLFYRLDVVALSLPALREREGDVPMLANAFLQEFSSLLGKPGIRLDENVLEILSSYPWPGNVRELRNALESACCLCKNQTISVIDLPYKIQAWATGRSQRVADLADCSIRRIEKRAIEETLQLCSGNKRKAASLLGISRSSLYRRLREYETQGRISQAGSWPS</sequence>
<evidence type="ECO:0000313" key="9">
    <source>
        <dbReference type="Proteomes" id="UP000298602"/>
    </source>
</evidence>
<dbReference type="GO" id="GO:0006355">
    <property type="term" value="P:regulation of DNA-templated transcription"/>
    <property type="evidence" value="ECO:0007669"/>
    <property type="project" value="InterPro"/>
</dbReference>
<dbReference type="InterPro" id="IPR003593">
    <property type="entry name" value="AAA+_ATPase"/>
</dbReference>
<feature type="domain" description="PAS" evidence="7">
    <location>
        <begin position="196"/>
        <end position="241"/>
    </location>
</feature>
<dbReference type="PROSITE" id="PS50112">
    <property type="entry name" value="PAS"/>
    <property type="match status" value="2"/>
</dbReference>
<dbReference type="CDD" id="cd00130">
    <property type="entry name" value="PAS"/>
    <property type="match status" value="1"/>
</dbReference>
<dbReference type="Gene3D" id="3.30.450.20">
    <property type="entry name" value="PAS domain"/>
    <property type="match status" value="2"/>
</dbReference>
<gene>
    <name evidence="8" type="ORF">FDQ92_12500</name>
</gene>
<keyword evidence="1" id="KW-0547">Nucleotide-binding</keyword>
<dbReference type="GO" id="GO:0043565">
    <property type="term" value="F:sequence-specific DNA binding"/>
    <property type="evidence" value="ECO:0007669"/>
    <property type="project" value="InterPro"/>
</dbReference>
<dbReference type="PANTHER" id="PTHR32071">
    <property type="entry name" value="TRANSCRIPTIONAL REGULATORY PROTEIN"/>
    <property type="match status" value="1"/>
</dbReference>
<dbReference type="GO" id="GO:0005524">
    <property type="term" value="F:ATP binding"/>
    <property type="evidence" value="ECO:0007669"/>
    <property type="project" value="UniProtKB-KW"/>
</dbReference>
<dbReference type="AlphaFoldDB" id="A0A4P8L4R2"/>
<evidence type="ECO:0000313" key="8">
    <source>
        <dbReference type="EMBL" id="QCQ22919.1"/>
    </source>
</evidence>
<evidence type="ECO:0000256" key="3">
    <source>
        <dbReference type="ARBA" id="ARBA00023015"/>
    </source>
</evidence>
<dbReference type="SMART" id="SM00091">
    <property type="entry name" value="PAS"/>
    <property type="match status" value="2"/>
</dbReference>
<dbReference type="PROSITE" id="PS50045">
    <property type="entry name" value="SIGMA54_INTERACT_4"/>
    <property type="match status" value="1"/>
</dbReference>
<dbReference type="Gene3D" id="3.40.50.300">
    <property type="entry name" value="P-loop containing nucleotide triphosphate hydrolases"/>
    <property type="match status" value="1"/>
</dbReference>
<evidence type="ECO:0000256" key="1">
    <source>
        <dbReference type="ARBA" id="ARBA00022741"/>
    </source>
</evidence>
<dbReference type="InterPro" id="IPR009057">
    <property type="entry name" value="Homeodomain-like_sf"/>
</dbReference>
<keyword evidence="9" id="KW-1185">Reference proteome</keyword>
<dbReference type="RefSeq" id="WP_137425202.1">
    <property type="nucleotide sequence ID" value="NZ_CP040098.1"/>
</dbReference>
<dbReference type="SMART" id="SM00382">
    <property type="entry name" value="AAA"/>
    <property type="match status" value="1"/>
</dbReference>
<dbReference type="PROSITE" id="PS00688">
    <property type="entry name" value="SIGMA54_INTERACT_3"/>
    <property type="match status" value="1"/>
</dbReference>
<protein>
    <submittedName>
        <fullName evidence="8">PAS domain-containing protein</fullName>
    </submittedName>
</protein>
<keyword evidence="3" id="KW-0805">Transcription regulation</keyword>
<dbReference type="Gene3D" id="1.10.10.60">
    <property type="entry name" value="Homeodomain-like"/>
    <property type="match status" value="1"/>
</dbReference>
<dbReference type="KEGG" id="dax:FDQ92_12500"/>
<dbReference type="InterPro" id="IPR058031">
    <property type="entry name" value="AAA_lid_NorR"/>
</dbReference>
<evidence type="ECO:0000259" key="6">
    <source>
        <dbReference type="PROSITE" id="PS50045"/>
    </source>
</evidence>
<keyword evidence="4" id="KW-0804">Transcription</keyword>
<dbReference type="FunFam" id="3.40.50.300:FF:000006">
    <property type="entry name" value="DNA-binding transcriptional regulator NtrC"/>
    <property type="match status" value="1"/>
</dbReference>
<dbReference type="InterPro" id="IPR025944">
    <property type="entry name" value="Sigma_54_int_dom_CS"/>
</dbReference>
<name>A0A4P8L4R2_9BACT</name>
<dbReference type="Pfam" id="PF13188">
    <property type="entry name" value="PAS_8"/>
    <property type="match status" value="1"/>
</dbReference>
<dbReference type="OrthoDB" id="9814761at2"/>
<dbReference type="Pfam" id="PF02954">
    <property type="entry name" value="HTH_8"/>
    <property type="match status" value="1"/>
</dbReference>
<dbReference type="InterPro" id="IPR035965">
    <property type="entry name" value="PAS-like_dom_sf"/>
</dbReference>
<dbReference type="InterPro" id="IPR000014">
    <property type="entry name" value="PAS"/>
</dbReference>
<dbReference type="SUPFAM" id="SSF52540">
    <property type="entry name" value="P-loop containing nucleoside triphosphate hydrolases"/>
    <property type="match status" value="1"/>
</dbReference>
<dbReference type="Proteomes" id="UP000298602">
    <property type="component" value="Chromosome"/>
</dbReference>
<evidence type="ECO:0000259" key="7">
    <source>
        <dbReference type="PROSITE" id="PS50112"/>
    </source>
</evidence>
<dbReference type="InterPro" id="IPR025662">
    <property type="entry name" value="Sigma_54_int_dom_ATP-bd_1"/>
</dbReference>
<dbReference type="InterPro" id="IPR002078">
    <property type="entry name" value="Sigma_54_int"/>
</dbReference>
<dbReference type="Gene3D" id="1.10.8.60">
    <property type="match status" value="1"/>
</dbReference>
<evidence type="ECO:0000256" key="5">
    <source>
        <dbReference type="SAM" id="Coils"/>
    </source>
</evidence>
<evidence type="ECO:0000256" key="4">
    <source>
        <dbReference type="ARBA" id="ARBA00023163"/>
    </source>
</evidence>
<dbReference type="PROSITE" id="PS00675">
    <property type="entry name" value="SIGMA54_INTERACT_1"/>
    <property type="match status" value="1"/>
</dbReference>
<keyword evidence="5" id="KW-0175">Coiled coil</keyword>
<feature type="domain" description="Sigma-54 factor interaction" evidence="6">
    <location>
        <begin position="338"/>
        <end position="568"/>
    </location>
</feature>
<proteinExistence type="predicted"/>
<dbReference type="SUPFAM" id="SSF55785">
    <property type="entry name" value="PYP-like sensor domain (PAS domain)"/>
    <property type="match status" value="2"/>
</dbReference>
<dbReference type="PRINTS" id="PR01590">
    <property type="entry name" value="HTHFIS"/>
</dbReference>
<reference evidence="8 9" key="1">
    <citation type="submission" date="2019-05" db="EMBL/GenBank/DDBJ databases">
        <title>The Complete Genome Sequence of the n-alkane-degrading Desulfoglaeba alkanexedens ALDC reveals multiple alkylsuccinate synthase gene clusters.</title>
        <authorList>
            <person name="Callaghan A.V."/>
            <person name="Davidova I.A."/>
            <person name="Duncan K.E."/>
            <person name="Morris B."/>
            <person name="McInerney M.J."/>
        </authorList>
    </citation>
    <scope>NUCLEOTIDE SEQUENCE [LARGE SCALE GENOMIC DNA]</scope>
    <source>
        <strain evidence="8 9">ALDC</strain>
    </source>
</reference>
<keyword evidence="2" id="KW-0067">ATP-binding</keyword>
<reference evidence="8 9" key="2">
    <citation type="submission" date="2019-05" db="EMBL/GenBank/DDBJ databases">
        <authorList>
            <person name="Suflita J.M."/>
            <person name="Marks C.R."/>
        </authorList>
    </citation>
    <scope>NUCLEOTIDE SEQUENCE [LARGE SCALE GENOMIC DNA]</scope>
    <source>
        <strain evidence="8 9">ALDC</strain>
    </source>
</reference>
<dbReference type="PANTHER" id="PTHR32071:SF57">
    <property type="entry name" value="C4-DICARBOXYLATE TRANSPORT TRANSCRIPTIONAL REGULATORY PROTEIN DCTD"/>
    <property type="match status" value="1"/>
</dbReference>
<evidence type="ECO:0000256" key="2">
    <source>
        <dbReference type="ARBA" id="ARBA00022840"/>
    </source>
</evidence>
<organism evidence="8 9">
    <name type="scientific">Desulfoglaeba alkanexedens ALDC</name>
    <dbReference type="NCBI Taxonomy" id="980445"/>
    <lineage>
        <taxon>Bacteria</taxon>
        <taxon>Pseudomonadati</taxon>
        <taxon>Thermodesulfobacteriota</taxon>
        <taxon>Syntrophobacteria</taxon>
        <taxon>Syntrophobacterales</taxon>
        <taxon>Syntrophobacteraceae</taxon>
        <taxon>Desulfoglaeba</taxon>
    </lineage>
</organism>
<feature type="coiled-coil region" evidence="5">
    <location>
        <begin position="183"/>
        <end position="210"/>
    </location>
</feature>